<dbReference type="InterPro" id="IPR036116">
    <property type="entry name" value="FN3_sf"/>
</dbReference>
<proteinExistence type="predicted"/>
<dbReference type="SUPFAM" id="SSF49373">
    <property type="entry name" value="Invasin/intimin cell-adhesion fragments"/>
    <property type="match status" value="1"/>
</dbReference>
<accession>A0A1I6LC11</accession>
<feature type="domain" description="Fibronectin type-III" evidence="2">
    <location>
        <begin position="626"/>
        <end position="719"/>
    </location>
</feature>
<dbReference type="InterPro" id="IPR010221">
    <property type="entry name" value="VCBS_dom"/>
</dbReference>
<dbReference type="Pfam" id="PF17963">
    <property type="entry name" value="Big_9"/>
    <property type="match status" value="6"/>
</dbReference>
<dbReference type="Gene3D" id="2.60.40.10">
    <property type="entry name" value="Immunoglobulins"/>
    <property type="match status" value="4"/>
</dbReference>
<dbReference type="PANTHER" id="PTHR13817">
    <property type="entry name" value="TITIN"/>
    <property type="match status" value="1"/>
</dbReference>
<dbReference type="EMBL" id="FOYZ01000015">
    <property type="protein sequence ID" value="SFS00788.1"/>
    <property type="molecule type" value="Genomic_DNA"/>
</dbReference>
<dbReference type="InterPro" id="IPR008964">
    <property type="entry name" value="Invasin/intimin_cell_adhesion"/>
</dbReference>
<sequence>MRKRTLKVTCVIVLAAILINIIQFSPITKVHAASLDTNLLVNPGGDAGNSTANGWTGASGYNSNTNNLRSTAGGRTGNYFGTFSQGYVDSEINNYQDIDISSQAAKIDSSTLMVNFSGYYMKTGAKSGDYIKVKIQQFDGSGNELYNEEKSCGSTTTYSSISWEQFQIVEAVAAGARKIRITLLCFLTYPGGIGAYTYAGYDDMSVILYENGDIAPSVSQIADQSGDSGTQIGPFSFTASDMDNAVGTLTVSASSSNQLVITNSNINVSLSNGNGSISVTSTSGQTGTANITVSVSDGTKATNMIFKVTVYPNIQLGSNIVSNSDGTTLDGWTNSESRMYTNGGVFIVGSVSSGQSKYYVYQDIDIAKFGSIIDTGLLEFNSSYTNVQSGECKVEGYDGTGNLLWTKNSGTISSGTRKIRVTMGGSVGARIDNVSVVISNATVVSVINDQTLKAGATANNIPFTAVYSGSDITLTGTSSNNSIVNSSSITFEGSGYYRNISFTAQAGVSGTAEISVKVNGTVYRNFQVTVYTCPGKPSITAVTDSSDGIMVSFNGPASDGGSSINSYIVTSGDGSVTATGTYSPIKVTGLTAGNSYTFSVKAKNAAGEGEASDSSESIIFTSIPTVNTESITSITSTSAAINGNVVSDNGSAILERGIEYKKATDLNYTKVIFRTSTTGSFSIRISSLSNNTSYEVRTYATNAKGTNYSSVATFVTLNNMAPTINCSIDLCVINEDSSTADLGEINLTINDEETLADNLTVTASSNNKLLVPEDSAHIIVEGTGANRKIKIIPAKNQSGTAIITVTVTDEQGAFASDTFQLGVNSINDAPVALDSTISTFEDMPKGGMLSASDIENDVLTYQLVSGTSKGTITLQASGSYMYVPNKDVNGMDYFTYKVSDGNLYSSTVTVTIEITSVNDIPVANDSFFTINEDTEKTGALTGMDIDGNTLAFSKTVESLHGSVTINSNGTFQYMPDANYNGIDRFEFKVNDGLADSLAATVTINITAVNDAPVAQDRVLNVTEDEDEHGMLWALDVDGDALNYQIVSVPQKGNVFLDANGSYIYLPALNENGVDSFTYRVTDGVEYSNTATVVITIAEVNDIPYAYDKSITLEEDGSSNGSLYGFDVEGTPLVFIKTREANHGTVIVDSNGLYHYVPNENYFGSDSFSYKVSDGVNFSESAVVTVTINSVNDAPVCQNAVQSVLEDATLNGVLSASDVEGDTLTFSVVENAKNGRVSLNEDGSYSYTPDNNYFGNDSFSFSTNDGTANSNVAEVSITVTSVNDLPEVADINKSVYENQLVYFTATDFTQHFLDVESDALTKIKITFINNLDCGTWKLVSGSTSTTIAAGQEIEAADLNKICFITKANTCGTTYLLWKGSDGTGYSDMEAGVEIKIKEMDSTEITPVHKTESQDLMIYRQISSDINGGNKLILNAGILKAAKTNEKGLSIVVKDKNQKECYTWMFAKDQLLKAAEEMEDINLGMQLKSQEAGVTVSFEENDKLPVSARVNINLEDQPGIVPGSKVNVYHYNETTKKYETLPYSSNYYVSEDGSVSINIVQGGTYVVLSNKLSAQTVTTLKNQIKVKSEKSKLKLGQSTKVKVTLPVTLQSVKSLKSKTDSSAIGAATVSYSSSNKQVATVNKSGQITSVGVGKTIITTTIKLYNGQKKIVKETIIVSKS</sequence>
<keyword evidence="4" id="KW-1185">Reference proteome</keyword>
<keyword evidence="1" id="KW-0677">Repeat</keyword>
<dbReference type="Gene3D" id="2.60.40.3440">
    <property type="match status" value="4"/>
</dbReference>
<dbReference type="SMART" id="SM00060">
    <property type="entry name" value="FN3"/>
    <property type="match status" value="2"/>
</dbReference>
<dbReference type="CDD" id="cd11304">
    <property type="entry name" value="Cadherin_repeat"/>
    <property type="match status" value="1"/>
</dbReference>
<dbReference type="RefSeq" id="WP_092562956.1">
    <property type="nucleotide sequence ID" value="NZ_FOYZ01000015.1"/>
</dbReference>
<evidence type="ECO:0000313" key="3">
    <source>
        <dbReference type="EMBL" id="SFS00788.1"/>
    </source>
</evidence>
<dbReference type="OrthoDB" id="9761789at2"/>
<evidence type="ECO:0000313" key="4">
    <source>
        <dbReference type="Proteomes" id="UP000199659"/>
    </source>
</evidence>
<dbReference type="InterPro" id="IPR003961">
    <property type="entry name" value="FN3_dom"/>
</dbReference>
<feature type="domain" description="Fibronectin type-III" evidence="2">
    <location>
        <begin position="533"/>
        <end position="625"/>
    </location>
</feature>
<evidence type="ECO:0000259" key="2">
    <source>
        <dbReference type="PROSITE" id="PS50853"/>
    </source>
</evidence>
<dbReference type="Gene3D" id="2.60.40.2810">
    <property type="match status" value="1"/>
</dbReference>
<dbReference type="NCBIfam" id="NF012211">
    <property type="entry name" value="tand_rpt_95"/>
    <property type="match status" value="5"/>
</dbReference>
<evidence type="ECO:0000256" key="1">
    <source>
        <dbReference type="ARBA" id="ARBA00022737"/>
    </source>
</evidence>
<name>A0A1I6LC11_9FIRM</name>
<dbReference type="CDD" id="cd00063">
    <property type="entry name" value="FN3"/>
    <property type="match status" value="2"/>
</dbReference>
<dbReference type="Proteomes" id="UP000199659">
    <property type="component" value="Unassembled WGS sequence"/>
</dbReference>
<dbReference type="PROSITE" id="PS50853">
    <property type="entry name" value="FN3"/>
    <property type="match status" value="2"/>
</dbReference>
<reference evidence="3 4" key="1">
    <citation type="submission" date="2016-10" db="EMBL/GenBank/DDBJ databases">
        <authorList>
            <person name="de Groot N.N."/>
        </authorList>
    </citation>
    <scope>NUCLEOTIDE SEQUENCE [LARGE SCALE GENOMIC DNA]</scope>
    <source>
        <strain evidence="3 4">743A</strain>
    </source>
</reference>
<dbReference type="Gene3D" id="2.60.40.1080">
    <property type="match status" value="1"/>
</dbReference>
<protein>
    <submittedName>
        <fullName evidence="3">VCBS repeat-containing protein</fullName>
    </submittedName>
</protein>
<dbReference type="Pfam" id="PF00041">
    <property type="entry name" value="fn3"/>
    <property type="match status" value="1"/>
</dbReference>
<dbReference type="InterPro" id="IPR050964">
    <property type="entry name" value="Striated_Muscle_Regulatory"/>
</dbReference>
<dbReference type="STRING" id="37658.SAMN05661086_03186"/>
<dbReference type="SUPFAM" id="SSF49265">
    <property type="entry name" value="Fibronectin type III"/>
    <property type="match status" value="1"/>
</dbReference>
<organism evidence="3 4">
    <name type="scientific">Anaeromicropila populeti</name>
    <dbReference type="NCBI Taxonomy" id="37658"/>
    <lineage>
        <taxon>Bacteria</taxon>
        <taxon>Bacillati</taxon>
        <taxon>Bacillota</taxon>
        <taxon>Clostridia</taxon>
        <taxon>Lachnospirales</taxon>
        <taxon>Lachnospiraceae</taxon>
        <taxon>Anaeromicropila</taxon>
    </lineage>
</organism>
<dbReference type="PANTHER" id="PTHR13817:SF73">
    <property type="entry name" value="FIBRONECTIN TYPE-III DOMAIN-CONTAINING PROTEIN"/>
    <property type="match status" value="1"/>
</dbReference>
<dbReference type="NCBIfam" id="TIGR01965">
    <property type="entry name" value="VCBS_repeat"/>
    <property type="match status" value="3"/>
</dbReference>
<gene>
    <name evidence="3" type="ORF">SAMN05661086_03186</name>
</gene>
<dbReference type="InterPro" id="IPR013783">
    <property type="entry name" value="Ig-like_fold"/>
</dbReference>